<gene>
    <name evidence="7" type="ORF">fugu_000342</name>
</gene>
<dbReference type="Proteomes" id="UP000516260">
    <property type="component" value="Chromosome 1"/>
</dbReference>
<proteinExistence type="inferred from homology"/>
<keyword evidence="3" id="KW-0687">Ribonucleoprotein</keyword>
<dbReference type="InterPro" id="IPR001790">
    <property type="entry name" value="Ribosomal_uL10"/>
</dbReference>
<dbReference type="SUPFAM" id="SSF160369">
    <property type="entry name" value="Ribosomal protein L10-like"/>
    <property type="match status" value="1"/>
</dbReference>
<accession>A0A4Z2CGG0</accession>
<dbReference type="Gene3D" id="3.30.70.1730">
    <property type="match status" value="1"/>
</dbReference>
<sequence length="253" mass="28101">MASTLCVKLLPKQGWLPLTQIVRHGSKAVTRHKKPMHFLKQKLMAVTEYIPPARPIPPGVYSPRTEDCKEENPFLLFLKKEVQKVFQECKMIAVVQNNACKSEDMIILKHRLFKHGITVKLFPNQVMLSFLKDTEYSNMAPLFIGPNLLIVSKEAKAKELLTTLRATPQITLLGACIDGTLLSVQGVMSYAKLPSHTVVQGELVSGLTMLTSRTASMLQHHPNRLSALLQQHVKQEATSDGHKEGAASAEEAT</sequence>
<evidence type="ECO:0000256" key="2">
    <source>
        <dbReference type="ARBA" id="ARBA00022980"/>
    </source>
</evidence>
<organism evidence="7 8">
    <name type="scientific">Takifugu bimaculatus</name>
    <dbReference type="NCBI Taxonomy" id="433685"/>
    <lineage>
        <taxon>Eukaryota</taxon>
        <taxon>Metazoa</taxon>
        <taxon>Chordata</taxon>
        <taxon>Craniata</taxon>
        <taxon>Vertebrata</taxon>
        <taxon>Euteleostomi</taxon>
        <taxon>Actinopterygii</taxon>
        <taxon>Neopterygii</taxon>
        <taxon>Teleostei</taxon>
        <taxon>Neoteleostei</taxon>
        <taxon>Acanthomorphata</taxon>
        <taxon>Eupercaria</taxon>
        <taxon>Tetraodontiformes</taxon>
        <taxon>Tetradontoidea</taxon>
        <taxon>Tetraodontidae</taxon>
        <taxon>Takifugu</taxon>
    </lineage>
</organism>
<comment type="similarity">
    <text evidence="1">Belongs to the universal ribosomal protein uL10 family.</text>
</comment>
<dbReference type="InterPro" id="IPR047865">
    <property type="entry name" value="Ribosomal_uL10_bac_type"/>
</dbReference>
<dbReference type="AlphaFoldDB" id="A0A4Z2CGG0"/>
<keyword evidence="8" id="KW-1185">Reference proteome</keyword>
<evidence type="ECO:0000313" key="8">
    <source>
        <dbReference type="Proteomes" id="UP000516260"/>
    </source>
</evidence>
<dbReference type="Pfam" id="PF00466">
    <property type="entry name" value="Ribosomal_L10"/>
    <property type="match status" value="1"/>
</dbReference>
<dbReference type="PANTHER" id="PTHR11560">
    <property type="entry name" value="39S RIBOSOMAL PROTEIN L10, MITOCHONDRIAL"/>
    <property type="match status" value="1"/>
</dbReference>
<dbReference type="EMBL" id="SWLE01000001">
    <property type="protein sequence ID" value="TNN03313.1"/>
    <property type="molecule type" value="Genomic_DNA"/>
</dbReference>
<evidence type="ECO:0000313" key="7">
    <source>
        <dbReference type="EMBL" id="TNN03313.1"/>
    </source>
</evidence>
<name>A0A4Z2CGG0_9TELE</name>
<feature type="compositionally biased region" description="Basic and acidic residues" evidence="6">
    <location>
        <begin position="233"/>
        <end position="245"/>
    </location>
</feature>
<dbReference type="InterPro" id="IPR043141">
    <property type="entry name" value="Ribosomal_uL10-like_sf"/>
</dbReference>
<dbReference type="GO" id="GO:1990904">
    <property type="term" value="C:ribonucleoprotein complex"/>
    <property type="evidence" value="ECO:0007669"/>
    <property type="project" value="UniProtKB-KW"/>
</dbReference>
<evidence type="ECO:0000256" key="3">
    <source>
        <dbReference type="ARBA" id="ARBA00023274"/>
    </source>
</evidence>
<protein>
    <recommendedName>
        <fullName evidence="4">Large ribosomal subunit protein uL10m</fullName>
    </recommendedName>
    <alternativeName>
        <fullName evidence="5">39S ribosomal protein L10, mitochondrial</fullName>
    </alternativeName>
</protein>
<reference evidence="7 8" key="1">
    <citation type="submission" date="2019-04" db="EMBL/GenBank/DDBJ databases">
        <title>The sequence and de novo assembly of Takifugu bimaculatus genome using PacBio and Hi-C technologies.</title>
        <authorList>
            <person name="Xu P."/>
            <person name="Liu B."/>
            <person name="Zhou Z."/>
        </authorList>
    </citation>
    <scope>NUCLEOTIDE SEQUENCE [LARGE SCALE GENOMIC DNA]</scope>
    <source>
        <strain evidence="7">TB-2018</strain>
        <tissue evidence="7">Muscle</tissue>
    </source>
</reference>
<evidence type="ECO:0000256" key="5">
    <source>
        <dbReference type="ARBA" id="ARBA00035716"/>
    </source>
</evidence>
<dbReference type="GO" id="GO:0005840">
    <property type="term" value="C:ribosome"/>
    <property type="evidence" value="ECO:0007669"/>
    <property type="project" value="UniProtKB-KW"/>
</dbReference>
<evidence type="ECO:0000256" key="1">
    <source>
        <dbReference type="ARBA" id="ARBA00008889"/>
    </source>
</evidence>
<evidence type="ECO:0000256" key="4">
    <source>
        <dbReference type="ARBA" id="ARBA00035707"/>
    </source>
</evidence>
<evidence type="ECO:0000256" key="6">
    <source>
        <dbReference type="SAM" id="MobiDB-lite"/>
    </source>
</evidence>
<comment type="caution">
    <text evidence="7">The sequence shown here is derived from an EMBL/GenBank/DDBJ whole genome shotgun (WGS) entry which is preliminary data.</text>
</comment>
<dbReference type="CDD" id="cd05797">
    <property type="entry name" value="Ribosomal_L10"/>
    <property type="match status" value="1"/>
</dbReference>
<keyword evidence="2" id="KW-0689">Ribosomal protein</keyword>
<feature type="region of interest" description="Disordered" evidence="6">
    <location>
        <begin position="232"/>
        <end position="253"/>
    </location>
</feature>